<evidence type="ECO:0000256" key="1">
    <source>
        <dbReference type="SAM" id="Phobius"/>
    </source>
</evidence>
<protein>
    <submittedName>
        <fullName evidence="3">Metallophosphoesterase</fullName>
    </submittedName>
</protein>
<evidence type="ECO:0000313" key="4">
    <source>
        <dbReference type="Proteomes" id="UP000325003"/>
    </source>
</evidence>
<dbReference type="InterPro" id="IPR004843">
    <property type="entry name" value="Calcineurin-like_PHP"/>
</dbReference>
<dbReference type="InterPro" id="IPR029052">
    <property type="entry name" value="Metallo-depent_PP-like"/>
</dbReference>
<evidence type="ECO:0000259" key="2">
    <source>
        <dbReference type="Pfam" id="PF00149"/>
    </source>
</evidence>
<dbReference type="Proteomes" id="UP000325003">
    <property type="component" value="Unassembled WGS sequence"/>
</dbReference>
<organism evidence="3 4">
    <name type="scientific">Nocardioides humilatus</name>
    <dbReference type="NCBI Taxonomy" id="2607660"/>
    <lineage>
        <taxon>Bacteria</taxon>
        <taxon>Bacillati</taxon>
        <taxon>Actinomycetota</taxon>
        <taxon>Actinomycetes</taxon>
        <taxon>Propionibacteriales</taxon>
        <taxon>Nocardioidaceae</taxon>
        <taxon>Nocardioides</taxon>
    </lineage>
</organism>
<name>A0A5B1LLS5_9ACTN</name>
<proteinExistence type="predicted"/>
<dbReference type="RefSeq" id="WP_149726867.1">
    <property type="nucleotide sequence ID" value="NZ_VUJV01000001.1"/>
</dbReference>
<keyword evidence="1" id="KW-0812">Transmembrane</keyword>
<comment type="caution">
    <text evidence="3">The sequence shown here is derived from an EMBL/GenBank/DDBJ whole genome shotgun (WGS) entry which is preliminary data.</text>
</comment>
<dbReference type="AlphaFoldDB" id="A0A5B1LLS5"/>
<accession>A0A5B1LLS5</accession>
<evidence type="ECO:0000313" key="3">
    <source>
        <dbReference type="EMBL" id="KAA1421406.1"/>
    </source>
</evidence>
<feature type="transmembrane region" description="Helical" evidence="1">
    <location>
        <begin position="7"/>
        <end position="30"/>
    </location>
</feature>
<keyword evidence="1" id="KW-1133">Transmembrane helix</keyword>
<dbReference type="EMBL" id="VUJV01000001">
    <property type="protein sequence ID" value="KAA1421406.1"/>
    <property type="molecule type" value="Genomic_DNA"/>
</dbReference>
<reference evidence="3 4" key="1">
    <citation type="submission" date="2019-09" db="EMBL/GenBank/DDBJ databases">
        <title>Nocardioides panacisoli sp. nov., isolated from the soil of a ginseng field.</title>
        <authorList>
            <person name="Cho C."/>
        </authorList>
    </citation>
    <scope>NUCLEOTIDE SEQUENCE [LARGE SCALE GENOMIC DNA]</scope>
    <source>
        <strain evidence="3 4">BN130099</strain>
    </source>
</reference>
<dbReference type="GO" id="GO:0016787">
    <property type="term" value="F:hydrolase activity"/>
    <property type="evidence" value="ECO:0007669"/>
    <property type="project" value="InterPro"/>
</dbReference>
<gene>
    <name evidence="3" type="ORF">F0U44_03665</name>
</gene>
<dbReference type="Pfam" id="PF00149">
    <property type="entry name" value="Metallophos"/>
    <property type="match status" value="1"/>
</dbReference>
<sequence length="504" mass="54524">MERFRAWLPAAIYLVVWLLLSALAAGGFFLTSERTVEVASHEARVQPSFSGQVVVRTGAVLPDVRTDSGGPVGVEIELGKTDARSVEQLTSRYAAIGSNPDAQIAKVRHAVEDMAIDAVTRGLAFGLIPLLVWVLLGERRRKEIVDALPTRNGVVGLVVVALVVIGLTTPWRGLGGPGRNDQPEHWVALRTFVGPDVELPDELQDFEVLADTTTHETQRLVRSAIDSYKEGREFYAHAAETASELELREPEDGETVVLLLSDRHDNVGMDQVARAIAERAGATAVFDTGDDTSTGEKWEAFSLDSLDDAFDDGYDGWAVAGNHDHGRFVRSYLSDLGWHYFDDGDVLDGPGDTRLMGADDPRSSGLGSWQDETGLTFDEVRTRLADAACAADDDGDRIDTLLVHDVNLGREALDRGCVDLVVGGHTHTQYGPALVEGPEGERGYTYTVGTAGGASYAIALGVKLRRPAGYALITYRDGEPVGIQTITVQTTGRFDVAPFEELTY</sequence>
<keyword evidence="4" id="KW-1185">Reference proteome</keyword>
<feature type="transmembrane region" description="Helical" evidence="1">
    <location>
        <begin position="148"/>
        <end position="171"/>
    </location>
</feature>
<reference evidence="3 4" key="2">
    <citation type="submission" date="2019-09" db="EMBL/GenBank/DDBJ databases">
        <authorList>
            <person name="Jin C."/>
        </authorList>
    </citation>
    <scope>NUCLEOTIDE SEQUENCE [LARGE SCALE GENOMIC DNA]</scope>
    <source>
        <strain evidence="3 4">BN130099</strain>
    </source>
</reference>
<feature type="domain" description="Calcineurin-like phosphoesterase" evidence="2">
    <location>
        <begin position="257"/>
        <end position="428"/>
    </location>
</feature>
<dbReference type="SUPFAM" id="SSF56300">
    <property type="entry name" value="Metallo-dependent phosphatases"/>
    <property type="match status" value="1"/>
</dbReference>
<keyword evidence="1" id="KW-0472">Membrane</keyword>
<feature type="transmembrane region" description="Helical" evidence="1">
    <location>
        <begin position="118"/>
        <end position="136"/>
    </location>
</feature>